<proteinExistence type="inferred from homology"/>
<dbReference type="SUPFAM" id="SSF53383">
    <property type="entry name" value="PLP-dependent transferases"/>
    <property type="match status" value="1"/>
</dbReference>
<keyword evidence="9" id="KW-1185">Reference proteome</keyword>
<dbReference type="Proteomes" id="UP000466848">
    <property type="component" value="Chromosome"/>
</dbReference>
<evidence type="ECO:0000256" key="1">
    <source>
        <dbReference type="ARBA" id="ARBA00001933"/>
    </source>
</evidence>
<protein>
    <recommendedName>
        <fullName evidence="6">Histidinol-phosphate aminotransferase</fullName>
        <ecNumber evidence="6">2.6.1.9</ecNumber>
    </recommendedName>
    <alternativeName>
        <fullName evidence="6">Imidazole acetol-phosphate transaminase</fullName>
    </alternativeName>
</protein>
<dbReference type="Gene3D" id="3.40.640.10">
    <property type="entry name" value="Type I PLP-dependent aspartate aminotransferase-like (Major domain)"/>
    <property type="match status" value="1"/>
</dbReference>
<feature type="domain" description="Aminotransferase class I/classII large" evidence="7">
    <location>
        <begin position="25"/>
        <end position="346"/>
    </location>
</feature>
<sequence>MGRFFSIKYDRLRPYEPGEPIQQKKTIKLNTNESPYPASPFVYRSIDQFEIDNLRLYSDPSAEKLIKAIAKNFSLDESQVAVGNGSDELLALVFMAFQNQEGRVYFPELTYEFYSTCAEAFCGSKIEVPLGDELTIDPADYCGLDGTIVLANPNTPTGLALTRAQVEAILRANSDNLVVIDEAYGDYGAESCVPLIEQFSNLLVIQTFSKSRNLAGARIGFAMGSPELIQDMNRIKRAFHPHNINRLSVIAGTASMKDQDYFKKCINDVKRTREAVAKELRTLGFTVLDSQANFLFARYPSLGGGAYCQALKEKNILVKHSDSPKIVDYVRITIGTPEQMEQLLKATRDILGIEELRDSEK</sequence>
<dbReference type="UniPathway" id="UPA00031">
    <property type="reaction ID" value="UER00012"/>
</dbReference>
<organism evidence="8 9">
    <name type="scientific">Aminipila butyrica</name>
    <dbReference type="NCBI Taxonomy" id="433296"/>
    <lineage>
        <taxon>Bacteria</taxon>
        <taxon>Bacillati</taxon>
        <taxon>Bacillota</taxon>
        <taxon>Clostridia</taxon>
        <taxon>Peptostreptococcales</taxon>
        <taxon>Anaerovoracaceae</taxon>
        <taxon>Aminipila</taxon>
    </lineage>
</organism>
<evidence type="ECO:0000256" key="4">
    <source>
        <dbReference type="ARBA" id="ARBA00022679"/>
    </source>
</evidence>
<gene>
    <name evidence="6" type="primary">hisC</name>
    <name evidence="8" type="ORF">Ami103574_01780</name>
</gene>
<keyword evidence="3 6" id="KW-0032">Aminotransferase</keyword>
<keyword evidence="6" id="KW-0368">Histidine biosynthesis</keyword>
<keyword evidence="5 6" id="KW-0663">Pyridoxal phosphate</keyword>
<evidence type="ECO:0000313" key="9">
    <source>
        <dbReference type="Proteomes" id="UP000466848"/>
    </source>
</evidence>
<keyword evidence="6" id="KW-0028">Amino-acid biosynthesis</keyword>
<reference evidence="8 9" key="1">
    <citation type="submission" date="2020-02" db="EMBL/GenBank/DDBJ databases">
        <authorList>
            <person name="Kim Y.B."/>
            <person name="Roh S.W."/>
        </authorList>
    </citation>
    <scope>NUCLEOTIDE SEQUENCE [LARGE SCALE GENOMIC DNA]</scope>
    <source>
        <strain evidence="8 9">DSM 103574</strain>
    </source>
</reference>
<dbReference type="InterPro" id="IPR050106">
    <property type="entry name" value="HistidinolP_aminotransfase"/>
</dbReference>
<dbReference type="PANTHER" id="PTHR43643:SF3">
    <property type="entry name" value="HISTIDINOL-PHOSPHATE AMINOTRANSFERASE"/>
    <property type="match status" value="1"/>
</dbReference>
<comment type="cofactor">
    <cofactor evidence="1 6">
        <name>pyridoxal 5'-phosphate</name>
        <dbReference type="ChEBI" id="CHEBI:597326"/>
    </cofactor>
</comment>
<dbReference type="GO" id="GO:0004400">
    <property type="term" value="F:histidinol-phosphate transaminase activity"/>
    <property type="evidence" value="ECO:0007669"/>
    <property type="project" value="UniProtKB-UniRule"/>
</dbReference>
<dbReference type="PANTHER" id="PTHR43643">
    <property type="entry name" value="HISTIDINOL-PHOSPHATE AMINOTRANSFERASE 2"/>
    <property type="match status" value="1"/>
</dbReference>
<evidence type="ECO:0000259" key="7">
    <source>
        <dbReference type="Pfam" id="PF00155"/>
    </source>
</evidence>
<evidence type="ECO:0000256" key="3">
    <source>
        <dbReference type="ARBA" id="ARBA00022576"/>
    </source>
</evidence>
<feature type="modified residue" description="N6-(pyridoxal phosphate)lysine" evidence="6">
    <location>
        <position position="210"/>
    </location>
</feature>
<dbReference type="RefSeq" id="WP_163065035.1">
    <property type="nucleotide sequence ID" value="NZ_CP048649.1"/>
</dbReference>
<comment type="similarity">
    <text evidence="6">Belongs to the class-II pyridoxal-phosphate-dependent aminotransferase family. Histidinol-phosphate aminotransferase subfamily.</text>
</comment>
<dbReference type="Pfam" id="PF00155">
    <property type="entry name" value="Aminotran_1_2"/>
    <property type="match status" value="1"/>
</dbReference>
<dbReference type="HAMAP" id="MF_01023">
    <property type="entry name" value="HisC_aminotrans_2"/>
    <property type="match status" value="1"/>
</dbReference>
<dbReference type="InterPro" id="IPR005861">
    <property type="entry name" value="HisP_aminotrans"/>
</dbReference>
<dbReference type="AlphaFoldDB" id="A0A858BSN0"/>
<comment type="pathway">
    <text evidence="6">Amino-acid biosynthesis; L-histidine biosynthesis; L-histidine from 5-phospho-alpha-D-ribose 1-diphosphate: step 7/9.</text>
</comment>
<dbReference type="Gene3D" id="3.90.1150.10">
    <property type="entry name" value="Aspartate Aminotransferase, domain 1"/>
    <property type="match status" value="1"/>
</dbReference>
<evidence type="ECO:0000256" key="6">
    <source>
        <dbReference type="HAMAP-Rule" id="MF_01023"/>
    </source>
</evidence>
<dbReference type="GO" id="GO:0030170">
    <property type="term" value="F:pyridoxal phosphate binding"/>
    <property type="evidence" value="ECO:0007669"/>
    <property type="project" value="InterPro"/>
</dbReference>
<comment type="subunit">
    <text evidence="2 6">Homodimer.</text>
</comment>
<keyword evidence="4 6" id="KW-0808">Transferase</keyword>
<dbReference type="InterPro" id="IPR015421">
    <property type="entry name" value="PyrdxlP-dep_Trfase_major"/>
</dbReference>
<evidence type="ECO:0000256" key="2">
    <source>
        <dbReference type="ARBA" id="ARBA00011738"/>
    </source>
</evidence>
<name>A0A858BSN0_9FIRM</name>
<dbReference type="KEGG" id="abut:Ami103574_01780"/>
<evidence type="ECO:0000256" key="5">
    <source>
        <dbReference type="ARBA" id="ARBA00022898"/>
    </source>
</evidence>
<accession>A0A858BSN0</accession>
<dbReference type="InterPro" id="IPR015422">
    <property type="entry name" value="PyrdxlP-dep_Trfase_small"/>
</dbReference>
<dbReference type="NCBIfam" id="TIGR01141">
    <property type="entry name" value="hisC"/>
    <property type="match status" value="1"/>
</dbReference>
<dbReference type="GO" id="GO:0000105">
    <property type="term" value="P:L-histidine biosynthetic process"/>
    <property type="evidence" value="ECO:0007669"/>
    <property type="project" value="UniProtKB-UniRule"/>
</dbReference>
<dbReference type="CDD" id="cd00609">
    <property type="entry name" value="AAT_like"/>
    <property type="match status" value="1"/>
</dbReference>
<dbReference type="EMBL" id="CP048649">
    <property type="protein sequence ID" value="QIB68115.1"/>
    <property type="molecule type" value="Genomic_DNA"/>
</dbReference>
<evidence type="ECO:0000313" key="8">
    <source>
        <dbReference type="EMBL" id="QIB68115.1"/>
    </source>
</evidence>
<dbReference type="InterPro" id="IPR004839">
    <property type="entry name" value="Aminotransferase_I/II_large"/>
</dbReference>
<comment type="catalytic activity">
    <reaction evidence="6">
        <text>L-histidinol phosphate + 2-oxoglutarate = 3-(imidazol-4-yl)-2-oxopropyl phosphate + L-glutamate</text>
        <dbReference type="Rhea" id="RHEA:23744"/>
        <dbReference type="ChEBI" id="CHEBI:16810"/>
        <dbReference type="ChEBI" id="CHEBI:29985"/>
        <dbReference type="ChEBI" id="CHEBI:57766"/>
        <dbReference type="ChEBI" id="CHEBI:57980"/>
        <dbReference type="EC" id="2.6.1.9"/>
    </reaction>
</comment>
<dbReference type="InterPro" id="IPR015424">
    <property type="entry name" value="PyrdxlP-dep_Trfase"/>
</dbReference>
<dbReference type="EC" id="2.6.1.9" evidence="6"/>